<dbReference type="EMBL" id="DP000011">
    <property type="protein sequence ID" value="ABA97580.1"/>
    <property type="molecule type" value="Genomic_DNA"/>
</dbReference>
<organism evidence="1">
    <name type="scientific">Oryza sativa subsp. japonica</name>
    <name type="common">Rice</name>
    <dbReference type="NCBI Taxonomy" id="39947"/>
    <lineage>
        <taxon>Eukaryota</taxon>
        <taxon>Viridiplantae</taxon>
        <taxon>Streptophyta</taxon>
        <taxon>Embryophyta</taxon>
        <taxon>Tracheophyta</taxon>
        <taxon>Spermatophyta</taxon>
        <taxon>Magnoliopsida</taxon>
        <taxon>Liliopsida</taxon>
        <taxon>Poales</taxon>
        <taxon>Poaceae</taxon>
        <taxon>BOP clade</taxon>
        <taxon>Oryzoideae</taxon>
        <taxon>Oryzeae</taxon>
        <taxon>Oryzinae</taxon>
        <taxon>Oryza</taxon>
        <taxon>Oryza sativa</taxon>
    </lineage>
</organism>
<proteinExistence type="predicted"/>
<gene>
    <name evidence="1" type="ordered locus">LOC_Os12g22770</name>
</gene>
<reference evidence="1" key="3">
    <citation type="submission" date="2006-01" db="EMBL/GenBank/DDBJ databases">
        <authorList>
            <person name="Buell R."/>
        </authorList>
    </citation>
    <scope>NUCLEOTIDE SEQUENCE</scope>
</reference>
<sequence length="144" mass="15722">MEFVILPPAATSIMTGGAISCRTVKGSGSSSRKKMETADDHEYCYYYYEEQASSVAVGALTMANTGHRRVLGCRKGEERRGGGEGSWFLARSLQSVGTLHVGFSSQCSPSSLILFHARLHVHQLELEKTNLLLPGTLYPLQEVL</sequence>
<reference evidence="1" key="1">
    <citation type="journal article" date="2005" name="BMC Biol.">
        <title>The sequence of rice chromosomes 11 and 12, rich in disease resistance genes and recent gene duplications.</title>
        <authorList>
            <consortium name="The rice chromosomes 11 and 12 sequencing consortia"/>
        </authorList>
    </citation>
    <scope>NUCLEOTIDE SEQUENCE [LARGE SCALE GENOMIC DNA]</scope>
</reference>
<name>Q2QSV8_ORYSJ</name>
<accession>Q2QSV8</accession>
<protein>
    <submittedName>
        <fullName evidence="1">Uncharacterized protein</fullName>
    </submittedName>
</protein>
<reference evidence="1" key="2">
    <citation type="submission" date="2005-04" db="EMBL/GenBank/DDBJ databases">
        <authorList>
            <person name="Buell C.R."/>
            <person name="Wing R.A."/>
            <person name="McCombie W.A."/>
            <person name="Ouyang S."/>
        </authorList>
    </citation>
    <scope>NUCLEOTIDE SEQUENCE</scope>
</reference>
<dbReference type="AlphaFoldDB" id="Q2QSV8"/>
<evidence type="ECO:0000313" key="1">
    <source>
        <dbReference type="EMBL" id="ABA97580.1"/>
    </source>
</evidence>